<name>A0ABU0CWP6_9BACI</name>
<dbReference type="PANTHER" id="PTHR48086:SF3">
    <property type="entry name" value="SODIUM_PROLINE SYMPORTER"/>
    <property type="match status" value="1"/>
</dbReference>
<feature type="transmembrane region" description="Helical" evidence="14">
    <location>
        <begin position="233"/>
        <end position="251"/>
    </location>
</feature>
<dbReference type="InterPro" id="IPR038377">
    <property type="entry name" value="Na/Glc_symporter_sf"/>
</dbReference>
<keyword evidence="16" id="KW-1185">Reference proteome</keyword>
<evidence type="ECO:0000256" key="1">
    <source>
        <dbReference type="ARBA" id="ARBA00004651"/>
    </source>
</evidence>
<dbReference type="Pfam" id="PF00474">
    <property type="entry name" value="SSF"/>
    <property type="match status" value="1"/>
</dbReference>
<dbReference type="InterPro" id="IPR001734">
    <property type="entry name" value="Na/solute_symporter"/>
</dbReference>
<evidence type="ECO:0000256" key="2">
    <source>
        <dbReference type="ARBA" id="ARBA00006434"/>
    </source>
</evidence>
<keyword evidence="10 14" id="KW-0472">Membrane</keyword>
<evidence type="ECO:0000256" key="13">
    <source>
        <dbReference type="RuleBase" id="RU362091"/>
    </source>
</evidence>
<dbReference type="Proteomes" id="UP001232445">
    <property type="component" value="Unassembled WGS sequence"/>
</dbReference>
<gene>
    <name evidence="15" type="ORF">J2S00_003357</name>
</gene>
<proteinExistence type="inferred from homology"/>
<dbReference type="PANTHER" id="PTHR48086">
    <property type="entry name" value="SODIUM/PROLINE SYMPORTER-RELATED"/>
    <property type="match status" value="1"/>
</dbReference>
<evidence type="ECO:0000256" key="11">
    <source>
        <dbReference type="ARBA" id="ARBA00023201"/>
    </source>
</evidence>
<keyword evidence="9" id="KW-0406">Ion transport</keyword>
<evidence type="ECO:0000256" key="14">
    <source>
        <dbReference type="SAM" id="Phobius"/>
    </source>
</evidence>
<comment type="caution">
    <text evidence="15">The sequence shown here is derived from an EMBL/GenBank/DDBJ whole genome shotgun (WGS) entry which is preliminary data.</text>
</comment>
<dbReference type="PROSITE" id="PS50283">
    <property type="entry name" value="NA_SOLUT_SYMP_3"/>
    <property type="match status" value="1"/>
</dbReference>
<feature type="transmembrane region" description="Helical" evidence="14">
    <location>
        <begin position="77"/>
        <end position="96"/>
    </location>
</feature>
<evidence type="ECO:0000313" key="16">
    <source>
        <dbReference type="Proteomes" id="UP001232445"/>
    </source>
</evidence>
<comment type="subcellular location">
    <subcellularLocation>
        <location evidence="1">Cell membrane</location>
        <topology evidence="1">Multi-pass membrane protein</topology>
    </subcellularLocation>
</comment>
<dbReference type="EMBL" id="JAUSUQ010000015">
    <property type="protein sequence ID" value="MDQ0340533.1"/>
    <property type="molecule type" value="Genomic_DNA"/>
</dbReference>
<evidence type="ECO:0000256" key="9">
    <source>
        <dbReference type="ARBA" id="ARBA00023065"/>
    </source>
</evidence>
<organism evidence="15 16">
    <name type="scientific">Caldalkalibacillus uzonensis</name>
    <dbReference type="NCBI Taxonomy" id="353224"/>
    <lineage>
        <taxon>Bacteria</taxon>
        <taxon>Bacillati</taxon>
        <taxon>Bacillota</taxon>
        <taxon>Bacilli</taxon>
        <taxon>Bacillales</taxon>
        <taxon>Bacillaceae</taxon>
        <taxon>Caldalkalibacillus</taxon>
    </lineage>
</organism>
<evidence type="ECO:0000256" key="3">
    <source>
        <dbReference type="ARBA" id="ARBA00022448"/>
    </source>
</evidence>
<evidence type="ECO:0000313" key="15">
    <source>
        <dbReference type="EMBL" id="MDQ0340533.1"/>
    </source>
</evidence>
<dbReference type="InterPro" id="IPR050277">
    <property type="entry name" value="Sodium:Solute_Symporter"/>
</dbReference>
<feature type="transmembrane region" description="Helical" evidence="14">
    <location>
        <begin position="397"/>
        <end position="418"/>
    </location>
</feature>
<dbReference type="RefSeq" id="WP_307342315.1">
    <property type="nucleotide sequence ID" value="NZ_JAUSUQ010000015.1"/>
</dbReference>
<sequence length="508" mass="55405">MDKSVVVWGWNLFLLFFAFLAFLTYFGHKKTKGLVDFLAARRSYGPIIVGLALGATTCSAAATMGNPGLVFNMGWPALWYAFGYGGAVVAWAFVAFKLSKISTRMSAKSLPDYMGIRFQSNYMRAITAIVTLTMIYYVAGQFAGTGWIFDRILNIPYHFGVILAGIIIAAYIVIGGTHAEVLNSAIQGVIMLVLALFVTFTVLYYVGTISEINDKLTAQDPNLSWDVVFNNPFFGEFTGPGIMISLALFALTPQLSKMWFTLREERQIPTTLLVGLVFMFFMGLLMWLGGLGARAVVPDVPPDVGVLEMLTKFMPAPVIAMAGVAILAAIMSTTSGLFLVLSIAVANDIFRDLIVPRFKKKMSEEQADRITFLGTRMMIPIVMLVGIIIAFNPPQFLTALMWIGIGAFVGGISPVMIVGSVWRKTTKAGAIVGSTLGFGSYLILYFIMGQQLGVTLFTVPWAGSTVAMIIAFSSCIIVSLFTIPLPEEHLNKIFEAENETDQSPAINK</sequence>
<feature type="transmembrane region" description="Helical" evidence="14">
    <location>
        <begin position="370"/>
        <end position="391"/>
    </location>
</feature>
<evidence type="ECO:0000256" key="10">
    <source>
        <dbReference type="ARBA" id="ARBA00023136"/>
    </source>
</evidence>
<evidence type="ECO:0000256" key="7">
    <source>
        <dbReference type="ARBA" id="ARBA00022989"/>
    </source>
</evidence>
<keyword evidence="5 14" id="KW-0812">Transmembrane</keyword>
<feature type="transmembrane region" description="Helical" evidence="14">
    <location>
        <begin position="186"/>
        <end position="206"/>
    </location>
</feature>
<accession>A0ABU0CWP6</accession>
<keyword evidence="3" id="KW-0813">Transport</keyword>
<reference evidence="15 16" key="1">
    <citation type="submission" date="2023-07" db="EMBL/GenBank/DDBJ databases">
        <title>Genomic Encyclopedia of Type Strains, Phase IV (KMG-IV): sequencing the most valuable type-strain genomes for metagenomic binning, comparative biology and taxonomic classification.</title>
        <authorList>
            <person name="Goeker M."/>
        </authorList>
    </citation>
    <scope>NUCLEOTIDE SEQUENCE [LARGE SCALE GENOMIC DNA]</scope>
    <source>
        <strain evidence="15 16">DSM 17740</strain>
    </source>
</reference>
<feature type="transmembrane region" description="Helical" evidence="14">
    <location>
        <begin position="430"/>
        <end position="448"/>
    </location>
</feature>
<keyword evidence="8" id="KW-0915">Sodium</keyword>
<keyword evidence="6" id="KW-0769">Symport</keyword>
<feature type="transmembrane region" description="Helical" evidence="14">
    <location>
        <begin position="317"/>
        <end position="350"/>
    </location>
</feature>
<evidence type="ECO:0000256" key="4">
    <source>
        <dbReference type="ARBA" id="ARBA00022475"/>
    </source>
</evidence>
<evidence type="ECO:0000256" key="6">
    <source>
        <dbReference type="ARBA" id="ARBA00022847"/>
    </source>
</evidence>
<feature type="transmembrane region" description="Helical" evidence="14">
    <location>
        <begin position="460"/>
        <end position="483"/>
    </location>
</feature>
<comment type="similarity">
    <text evidence="2 13">Belongs to the sodium:solute symporter (SSF) (TC 2.A.21) family.</text>
</comment>
<keyword evidence="7 14" id="KW-1133">Transmembrane helix</keyword>
<evidence type="ECO:0000256" key="5">
    <source>
        <dbReference type="ARBA" id="ARBA00022692"/>
    </source>
</evidence>
<dbReference type="Gene3D" id="1.20.1730.10">
    <property type="entry name" value="Sodium/glucose cotransporter"/>
    <property type="match status" value="1"/>
</dbReference>
<feature type="transmembrane region" description="Helical" evidence="14">
    <location>
        <begin position="6"/>
        <end position="26"/>
    </location>
</feature>
<keyword evidence="11" id="KW-0739">Sodium transport</keyword>
<comment type="catalytic activity">
    <reaction evidence="12">
        <text>L-proline(in) + Na(+)(in) = L-proline(out) + Na(+)(out)</text>
        <dbReference type="Rhea" id="RHEA:28967"/>
        <dbReference type="ChEBI" id="CHEBI:29101"/>
        <dbReference type="ChEBI" id="CHEBI:60039"/>
    </reaction>
</comment>
<keyword evidence="4" id="KW-1003">Cell membrane</keyword>
<evidence type="ECO:0000256" key="12">
    <source>
        <dbReference type="ARBA" id="ARBA00033708"/>
    </source>
</evidence>
<feature type="transmembrane region" description="Helical" evidence="14">
    <location>
        <begin position="47"/>
        <end position="65"/>
    </location>
</feature>
<feature type="transmembrane region" description="Helical" evidence="14">
    <location>
        <begin position="125"/>
        <end position="149"/>
    </location>
</feature>
<feature type="transmembrane region" description="Helical" evidence="14">
    <location>
        <begin position="155"/>
        <end position="174"/>
    </location>
</feature>
<protein>
    <submittedName>
        <fullName evidence="15">Na+/proline symporter</fullName>
    </submittedName>
</protein>
<feature type="transmembrane region" description="Helical" evidence="14">
    <location>
        <begin position="272"/>
        <end position="297"/>
    </location>
</feature>
<evidence type="ECO:0000256" key="8">
    <source>
        <dbReference type="ARBA" id="ARBA00023053"/>
    </source>
</evidence>